<keyword evidence="5 7" id="KW-0560">Oxidoreductase</keyword>
<evidence type="ECO:0000256" key="5">
    <source>
        <dbReference type="ARBA" id="ARBA00023002"/>
    </source>
</evidence>
<name>A0A3S1D5H2_9BACT</name>
<evidence type="ECO:0000256" key="1">
    <source>
        <dbReference type="ARBA" id="ARBA00001947"/>
    </source>
</evidence>
<feature type="domain" description="Extradiol ring-cleavage dioxygenase class III enzyme subunit B" evidence="6">
    <location>
        <begin position="51"/>
        <end position="253"/>
    </location>
</feature>
<dbReference type="InterPro" id="IPR014436">
    <property type="entry name" value="Extradiol_dOase_DODA"/>
</dbReference>
<dbReference type="Gene3D" id="3.40.830.10">
    <property type="entry name" value="LigB-like"/>
    <property type="match status" value="1"/>
</dbReference>
<evidence type="ECO:0000256" key="3">
    <source>
        <dbReference type="ARBA" id="ARBA00022723"/>
    </source>
</evidence>
<comment type="cofactor">
    <cofactor evidence="1">
        <name>Zn(2+)</name>
        <dbReference type="ChEBI" id="CHEBI:29105"/>
    </cofactor>
</comment>
<dbReference type="PANTHER" id="PTHR30096">
    <property type="entry name" value="4,5-DOPA DIOXYGENASE EXTRADIOL-LIKE PROTEIN"/>
    <property type="match status" value="1"/>
</dbReference>
<accession>A0A3S1D5H2</accession>
<dbReference type="OrthoDB" id="9790889at2"/>
<evidence type="ECO:0000256" key="2">
    <source>
        <dbReference type="ARBA" id="ARBA00007581"/>
    </source>
</evidence>
<dbReference type="GO" id="GO:0050297">
    <property type="term" value="F:stizolobate synthase activity"/>
    <property type="evidence" value="ECO:0007669"/>
    <property type="project" value="UniProtKB-EC"/>
</dbReference>
<evidence type="ECO:0000256" key="4">
    <source>
        <dbReference type="ARBA" id="ARBA00022833"/>
    </source>
</evidence>
<dbReference type="GO" id="GO:0008198">
    <property type="term" value="F:ferrous iron binding"/>
    <property type="evidence" value="ECO:0007669"/>
    <property type="project" value="InterPro"/>
</dbReference>
<keyword evidence="3" id="KW-0479">Metal-binding</keyword>
<dbReference type="SUPFAM" id="SSF53213">
    <property type="entry name" value="LigB-like"/>
    <property type="match status" value="1"/>
</dbReference>
<keyword evidence="4" id="KW-0862">Zinc</keyword>
<dbReference type="GO" id="GO:0008270">
    <property type="term" value="F:zinc ion binding"/>
    <property type="evidence" value="ECO:0007669"/>
    <property type="project" value="InterPro"/>
</dbReference>
<dbReference type="Proteomes" id="UP000281028">
    <property type="component" value="Unassembled WGS sequence"/>
</dbReference>
<dbReference type="Pfam" id="PF02900">
    <property type="entry name" value="LigB"/>
    <property type="match status" value="1"/>
</dbReference>
<dbReference type="AlphaFoldDB" id="A0A3S1D5H2"/>
<evidence type="ECO:0000313" key="8">
    <source>
        <dbReference type="Proteomes" id="UP000281028"/>
    </source>
</evidence>
<organism evidence="7 8">
    <name type="scientific">Chitinophaga solisilvae</name>
    <dbReference type="NCBI Taxonomy" id="1233460"/>
    <lineage>
        <taxon>Bacteria</taxon>
        <taxon>Pseudomonadati</taxon>
        <taxon>Bacteroidota</taxon>
        <taxon>Chitinophagia</taxon>
        <taxon>Chitinophagales</taxon>
        <taxon>Chitinophagaceae</taxon>
        <taxon>Chitinophaga</taxon>
    </lineage>
</organism>
<dbReference type="EMBL" id="RIAR02000001">
    <property type="protein sequence ID" value="NSL91161.1"/>
    <property type="molecule type" value="Genomic_DNA"/>
</dbReference>
<dbReference type="NCBIfam" id="NF007914">
    <property type="entry name" value="PRK10628.1"/>
    <property type="match status" value="1"/>
</dbReference>
<dbReference type="EC" id="1.13.11.29" evidence="7"/>
<reference evidence="7" key="1">
    <citation type="submission" date="2020-05" db="EMBL/GenBank/DDBJ databases">
        <title>Chitinophaga laudate sp. nov., isolated from a tropical peat swamp.</title>
        <authorList>
            <person name="Goh C.B.S."/>
            <person name="Lee M.S."/>
            <person name="Parimannan S."/>
            <person name="Pasbakhsh P."/>
            <person name="Yule C.M."/>
            <person name="Rajandas H."/>
            <person name="Loke S."/>
            <person name="Croft L."/>
            <person name="Tan J.B.L."/>
        </authorList>
    </citation>
    <scope>NUCLEOTIDE SEQUENCE</scope>
    <source>
        <strain evidence="7">Mgbs1</strain>
    </source>
</reference>
<proteinExistence type="inferred from homology"/>
<evidence type="ECO:0000259" key="6">
    <source>
        <dbReference type="Pfam" id="PF02900"/>
    </source>
</evidence>
<dbReference type="CDD" id="cd07363">
    <property type="entry name" value="45_DOPA_Dioxygenase"/>
    <property type="match status" value="1"/>
</dbReference>
<evidence type="ECO:0000313" key="7">
    <source>
        <dbReference type="EMBL" id="NSL91161.1"/>
    </source>
</evidence>
<comment type="caution">
    <text evidence="7">The sequence shown here is derived from an EMBL/GenBank/DDBJ whole genome shotgun (WGS) entry which is preliminary data.</text>
</comment>
<dbReference type="InterPro" id="IPR004183">
    <property type="entry name" value="Xdiol_dOase_suB"/>
</dbReference>
<sequence length="278" mass="31149">MELQDLHHITSDFGQTEKEMPVMFIGHGSPMNGISDNAFTHALGKMGQGQALPQPPKAILVISAHWLTKGTHVLVSPQPPTIHDFGGFPEALYRVQYPAPGAPDMARATKELITSVKVVEDDHWGLDHGAWTVLRHMYPQADIPVYQLSIDYYQSPGYHYKLAAELKALRKKGVLVIGSGNIVHNLRQISFSENAQPYDWALSFDATVKDRLEKHAFTDLVNYQQLGQAAMLSIPTNDHYLPMLYILGMINSNEDIQFTYEEIQNASISMRCFQTAMP</sequence>
<keyword evidence="7" id="KW-0223">Dioxygenase</keyword>
<comment type="similarity">
    <text evidence="2">Belongs to the DODA-type extradiol aromatic ring-opening dioxygenase family.</text>
</comment>
<protein>
    <submittedName>
        <fullName evidence="7">4,5-DOPA dioxygenase extradiol</fullName>
        <ecNumber evidence="7">1.13.11.29</ecNumber>
    </submittedName>
</protein>
<keyword evidence="8" id="KW-1185">Reference proteome</keyword>
<dbReference type="PANTHER" id="PTHR30096:SF0">
    <property type="entry name" value="4,5-DOPA DIOXYGENASE EXTRADIOL-LIKE PROTEIN"/>
    <property type="match status" value="1"/>
</dbReference>
<dbReference type="PIRSF" id="PIRSF006157">
    <property type="entry name" value="Doxgns_DODA"/>
    <property type="match status" value="1"/>
</dbReference>
<gene>
    <name evidence="7" type="primary">ygiD</name>
    <name evidence="7" type="ORF">ECE50_030340</name>
</gene>